<protein>
    <submittedName>
        <fullName evidence="2">Uncharacterized protein</fullName>
    </submittedName>
</protein>
<sequence>MKLLSSVAGILLLSFAAEKCRELAGEEEEYSWRNRNRGERFTFTDCFDLKLGTAACVIKEIIKLYLYYIRAIHIHKVRSEAVQRSLAADLSDKQDFDAAVAAAREEGEAAARRAKRHWRHVMGPVLSAGWDLFETLYAGGGAAEAVVRSAGTLVGAYGGGIAGEGRMGWVGFVAGSQVGSWAGGRVGLMVFDVWNGVRFFLHRLGVFEYGI</sequence>
<keyword evidence="1" id="KW-0732">Signal</keyword>
<proteinExistence type="predicted"/>
<gene>
    <name evidence="2" type="ORF">C2S53_017134</name>
</gene>
<feature type="chain" id="PRO_5042193026" evidence="1">
    <location>
        <begin position="17"/>
        <end position="211"/>
    </location>
</feature>
<name>A0AAD4J3P1_PERFH</name>
<keyword evidence="3" id="KW-1185">Reference proteome</keyword>
<organism evidence="2 3">
    <name type="scientific">Perilla frutescens var. hirtella</name>
    <name type="common">Perilla citriodora</name>
    <name type="synonym">Perilla setoyensis</name>
    <dbReference type="NCBI Taxonomy" id="608512"/>
    <lineage>
        <taxon>Eukaryota</taxon>
        <taxon>Viridiplantae</taxon>
        <taxon>Streptophyta</taxon>
        <taxon>Embryophyta</taxon>
        <taxon>Tracheophyta</taxon>
        <taxon>Spermatophyta</taxon>
        <taxon>Magnoliopsida</taxon>
        <taxon>eudicotyledons</taxon>
        <taxon>Gunneridae</taxon>
        <taxon>Pentapetalae</taxon>
        <taxon>asterids</taxon>
        <taxon>lamiids</taxon>
        <taxon>Lamiales</taxon>
        <taxon>Lamiaceae</taxon>
        <taxon>Nepetoideae</taxon>
        <taxon>Elsholtzieae</taxon>
        <taxon>Perilla</taxon>
    </lineage>
</organism>
<evidence type="ECO:0000313" key="2">
    <source>
        <dbReference type="EMBL" id="KAH6826607.1"/>
    </source>
</evidence>
<comment type="caution">
    <text evidence="2">The sequence shown here is derived from an EMBL/GenBank/DDBJ whole genome shotgun (WGS) entry which is preliminary data.</text>
</comment>
<evidence type="ECO:0000313" key="3">
    <source>
        <dbReference type="Proteomes" id="UP001190926"/>
    </source>
</evidence>
<dbReference type="PANTHER" id="PTHR35702:SF2">
    <property type="match status" value="1"/>
</dbReference>
<feature type="signal peptide" evidence="1">
    <location>
        <begin position="1"/>
        <end position="16"/>
    </location>
</feature>
<dbReference type="Proteomes" id="UP001190926">
    <property type="component" value="Unassembled WGS sequence"/>
</dbReference>
<dbReference type="PANTHER" id="PTHR35702">
    <property type="entry name" value="EXPRESSED PROTEIN"/>
    <property type="match status" value="1"/>
</dbReference>
<dbReference type="EMBL" id="SDAM02000165">
    <property type="protein sequence ID" value="KAH6826607.1"/>
    <property type="molecule type" value="Genomic_DNA"/>
</dbReference>
<accession>A0AAD4J3P1</accession>
<reference evidence="2 3" key="1">
    <citation type="journal article" date="2021" name="Nat. Commun.">
        <title>Incipient diploidization of the medicinal plant Perilla within 10,000 years.</title>
        <authorList>
            <person name="Zhang Y."/>
            <person name="Shen Q."/>
            <person name="Leng L."/>
            <person name="Zhang D."/>
            <person name="Chen S."/>
            <person name="Shi Y."/>
            <person name="Ning Z."/>
            <person name="Chen S."/>
        </authorList>
    </citation>
    <scope>NUCLEOTIDE SEQUENCE [LARGE SCALE GENOMIC DNA]</scope>
    <source>
        <strain evidence="3">cv. PC099</strain>
    </source>
</reference>
<evidence type="ECO:0000256" key="1">
    <source>
        <dbReference type="SAM" id="SignalP"/>
    </source>
</evidence>
<dbReference type="AlphaFoldDB" id="A0AAD4J3P1"/>